<dbReference type="EMBL" id="HACM01008393">
    <property type="protein sequence ID" value="CRZ08835.1"/>
    <property type="molecule type" value="Transcribed_RNA"/>
</dbReference>
<feature type="signal peptide" evidence="9">
    <location>
        <begin position="1"/>
        <end position="31"/>
    </location>
</feature>
<feature type="transmembrane region" description="Helical" evidence="9">
    <location>
        <begin position="462"/>
        <end position="480"/>
    </location>
</feature>
<dbReference type="Gene3D" id="2.10.250.10">
    <property type="entry name" value="Calreticulin/calnexin, P domain"/>
    <property type="match status" value="1"/>
</dbReference>
<evidence type="ECO:0000256" key="5">
    <source>
        <dbReference type="ARBA" id="ARBA00022989"/>
    </source>
</evidence>
<feature type="chain" id="PRO_5005119021" description="Calreticulin" evidence="9">
    <location>
        <begin position="32"/>
        <end position="538"/>
    </location>
</feature>
<evidence type="ECO:0000256" key="2">
    <source>
        <dbReference type="ARBA" id="ARBA00010983"/>
    </source>
</evidence>
<dbReference type="AlphaFoldDB" id="A0A0H5R3S0"/>
<evidence type="ECO:0008006" key="12">
    <source>
        <dbReference type="Google" id="ProtNLM"/>
    </source>
</evidence>
<feature type="disulfide bond" evidence="8">
    <location>
        <begin position="123"/>
        <end position="148"/>
    </location>
</feature>
<dbReference type="GO" id="GO:0005789">
    <property type="term" value="C:endoplasmic reticulum membrane"/>
    <property type="evidence" value="ECO:0007669"/>
    <property type="project" value="UniProtKB-SubCell"/>
</dbReference>
<reference evidence="11" key="1">
    <citation type="submission" date="2015-04" db="EMBL/GenBank/DDBJ databases">
        <title>The genome sequence of the plant pathogenic Rhizarian Plasmodiophora brassicae reveals insights in its biotrophic life cycle and the origin of chitin synthesis.</title>
        <authorList>
            <person name="Schwelm A."/>
            <person name="Fogelqvist J."/>
            <person name="Knaust A."/>
            <person name="Julke S."/>
            <person name="Lilja T."/>
            <person name="Dhandapani V."/>
            <person name="Bonilla-Rosso G."/>
            <person name="Karlsson M."/>
            <person name="Shevchenko A."/>
            <person name="Choi S.R."/>
            <person name="Kim H.G."/>
            <person name="Park J.Y."/>
            <person name="Lim Y.P."/>
            <person name="Ludwig-Muller J."/>
            <person name="Dixelius C."/>
        </authorList>
    </citation>
    <scope>NUCLEOTIDE SEQUENCE</scope>
    <source>
        <tissue evidence="11">Potato root galls</tissue>
    </source>
</reference>
<keyword evidence="7 9" id="KW-0143">Chaperone</keyword>
<dbReference type="FunFam" id="2.10.250.10:FF:000001">
    <property type="entry name" value="Calnexin homolog"/>
    <property type="match status" value="1"/>
</dbReference>
<dbReference type="GO" id="GO:0005509">
    <property type="term" value="F:calcium ion binding"/>
    <property type="evidence" value="ECO:0007669"/>
    <property type="project" value="InterPro"/>
</dbReference>
<dbReference type="Pfam" id="PF00262">
    <property type="entry name" value="Calreticulin"/>
    <property type="match status" value="1"/>
</dbReference>
<dbReference type="SUPFAM" id="SSF49899">
    <property type="entry name" value="Concanavalin A-like lectins/glucanases"/>
    <property type="match status" value="1"/>
</dbReference>
<keyword evidence="4 9" id="KW-0256">Endoplasmic reticulum</keyword>
<dbReference type="PANTHER" id="PTHR11073:SF1">
    <property type="entry name" value="CALNEXIN 14D-RELATED"/>
    <property type="match status" value="1"/>
</dbReference>
<evidence type="ECO:0000256" key="4">
    <source>
        <dbReference type="ARBA" id="ARBA00022824"/>
    </source>
</evidence>
<dbReference type="InterPro" id="IPR013320">
    <property type="entry name" value="ConA-like_dom_sf"/>
</dbReference>
<dbReference type="InterPro" id="IPR001580">
    <property type="entry name" value="Calret/calnex"/>
</dbReference>
<evidence type="ECO:0000256" key="3">
    <source>
        <dbReference type="ARBA" id="ARBA00022692"/>
    </source>
</evidence>
<evidence type="ECO:0000313" key="11">
    <source>
        <dbReference type="EMBL" id="CRZ08835.1"/>
    </source>
</evidence>
<feature type="compositionally biased region" description="Polar residues" evidence="10">
    <location>
        <begin position="493"/>
        <end position="502"/>
    </location>
</feature>
<keyword evidence="9" id="KW-0732">Signal</keyword>
<keyword evidence="8" id="KW-1015">Disulfide bond</keyword>
<accession>A0A0H5R3S0</accession>
<name>A0A0H5R3S0_9EUKA</name>
<dbReference type="Gene3D" id="2.60.120.200">
    <property type="match status" value="1"/>
</dbReference>
<keyword evidence="6 9" id="KW-0472">Membrane</keyword>
<dbReference type="PROSITE" id="PS00805">
    <property type="entry name" value="CALRETICULIN_REPEAT"/>
    <property type="match status" value="1"/>
</dbReference>
<evidence type="ECO:0000256" key="7">
    <source>
        <dbReference type="ARBA" id="ARBA00023186"/>
    </source>
</evidence>
<keyword evidence="5 9" id="KW-1133">Transmembrane helix</keyword>
<comment type="similarity">
    <text evidence="2 9">Belongs to the calreticulin family.</text>
</comment>
<organism evidence="11">
    <name type="scientific">Spongospora subterranea</name>
    <dbReference type="NCBI Taxonomy" id="70186"/>
    <lineage>
        <taxon>Eukaryota</taxon>
        <taxon>Sar</taxon>
        <taxon>Rhizaria</taxon>
        <taxon>Endomyxa</taxon>
        <taxon>Phytomyxea</taxon>
        <taxon>Plasmodiophorida</taxon>
        <taxon>Plasmodiophoridae</taxon>
        <taxon>Spongospora</taxon>
    </lineage>
</organism>
<evidence type="ECO:0000256" key="1">
    <source>
        <dbReference type="ARBA" id="ARBA00004389"/>
    </source>
</evidence>
<comment type="subcellular location">
    <subcellularLocation>
        <location evidence="1">Endoplasmic reticulum membrane</location>
        <topology evidence="1">Single-pass membrane protein</topology>
    </subcellularLocation>
</comment>
<feature type="compositionally biased region" description="Acidic residues" evidence="10">
    <location>
        <begin position="523"/>
        <end position="538"/>
    </location>
</feature>
<evidence type="ECO:0000256" key="10">
    <source>
        <dbReference type="SAM" id="MobiDB-lite"/>
    </source>
</evidence>
<dbReference type="PROSITE" id="PS00804">
    <property type="entry name" value="CALRETICULIN_2"/>
    <property type="match status" value="1"/>
</dbReference>
<dbReference type="GO" id="GO:0036503">
    <property type="term" value="P:ERAD pathway"/>
    <property type="evidence" value="ECO:0007669"/>
    <property type="project" value="TreeGrafter"/>
</dbReference>
<dbReference type="InterPro" id="IPR009033">
    <property type="entry name" value="Calreticulin/calnexin_P_dom_sf"/>
</dbReference>
<dbReference type="GO" id="GO:0006457">
    <property type="term" value="P:protein folding"/>
    <property type="evidence" value="ECO:0007669"/>
    <property type="project" value="InterPro"/>
</dbReference>
<protein>
    <recommendedName>
        <fullName evidence="12">Calreticulin</fullName>
    </recommendedName>
</protein>
<dbReference type="GO" id="GO:0051082">
    <property type="term" value="F:unfolded protein binding"/>
    <property type="evidence" value="ECO:0007669"/>
    <property type="project" value="InterPro"/>
</dbReference>
<dbReference type="InterPro" id="IPR018124">
    <property type="entry name" value="Calret/calnex_CS"/>
</dbReference>
<dbReference type="PRINTS" id="PR00626">
    <property type="entry name" value="CALRETICULIN"/>
</dbReference>
<sequence>PISSIEVGGVRMMMRATLALWSVLLMQSAMSGVAMKAFMETFTNPSLSASGWGVPESTKELGEFELGTGDFAFHGHEEGGHALIVPVPARHYAISSKLESPVSMLENKETVIQYEVRVKDLQCGGAYIKAATNAEGSDYTVMFGPDKCGATDKVHLIFKHKNPVTGEVTEHHAQNMPPVMNDKFSHLYTAIVYENQSYVVKVDQVIKVEGNLLSGADLMPPIVPSETIPDPDDVKPSTWNDQAKIPDPTQTKPSDWDEDQPRKIPDLSAVKPSAWKDDAPAKVADPSAVKPEDWDTDEDGEWVAPEVDNPDCADGQCGVWEPPMIMNPAFKGVWKPDLIDNPDYDGVWAPKQVANPAHFSTDDARKGMEPFSFIAFEIWTMQAQTAFDNIYVGSSVAEADEFASKTWAVKHEAEIKANAEIVPPAVETTGDKEGSDRFMGEYIDMAIAAIAPYADMMSSNPFPFMATFFAGLAVFVWYMFKQAGPATKEMNKQAKSTKNAVSNVGKGPSDGIKEGSSGQKGEQEDESSEGEDDEEDDE</sequence>
<evidence type="ECO:0000256" key="9">
    <source>
        <dbReference type="RuleBase" id="RU362126"/>
    </source>
</evidence>
<feature type="non-terminal residue" evidence="11">
    <location>
        <position position="1"/>
    </location>
</feature>
<feature type="region of interest" description="Disordered" evidence="10">
    <location>
        <begin position="491"/>
        <end position="538"/>
    </location>
</feature>
<keyword evidence="3 9" id="KW-0812">Transmembrane</keyword>
<proteinExistence type="inferred from homology"/>
<feature type="region of interest" description="Disordered" evidence="10">
    <location>
        <begin position="216"/>
        <end position="312"/>
    </location>
</feature>
<evidence type="ECO:0000256" key="8">
    <source>
        <dbReference type="PIRSR" id="PIRSR601580-3"/>
    </source>
</evidence>
<evidence type="ECO:0000256" key="6">
    <source>
        <dbReference type="ARBA" id="ARBA00023136"/>
    </source>
</evidence>
<dbReference type="PANTHER" id="PTHR11073">
    <property type="entry name" value="CALRETICULIN AND CALNEXIN"/>
    <property type="match status" value="1"/>
</dbReference>
<dbReference type="SUPFAM" id="SSF63887">
    <property type="entry name" value="P-domain of calnexin/calreticulin"/>
    <property type="match status" value="1"/>
</dbReference>